<name>A0A1L4D3U9_9BACT</name>
<evidence type="ECO:0000313" key="3">
    <source>
        <dbReference type="Proteomes" id="UP000184731"/>
    </source>
</evidence>
<dbReference type="InterPro" id="IPR001433">
    <property type="entry name" value="OxRdtase_FAD/NAD-bd"/>
</dbReference>
<gene>
    <name evidence="2" type="ORF">AXG55_13485</name>
</gene>
<dbReference type="Pfam" id="PF00175">
    <property type="entry name" value="NAD_binding_1"/>
    <property type="match status" value="1"/>
</dbReference>
<dbReference type="KEGG" id="saqi:AXG55_13485"/>
<dbReference type="Proteomes" id="UP000184731">
    <property type="component" value="Chromosome"/>
</dbReference>
<dbReference type="SUPFAM" id="SSF52343">
    <property type="entry name" value="Ferredoxin reductase-like, C-terminal NADP-linked domain"/>
    <property type="match status" value="1"/>
</dbReference>
<dbReference type="InterPro" id="IPR017938">
    <property type="entry name" value="Riboflavin_synthase-like_b-brl"/>
</dbReference>
<proteinExistence type="predicted"/>
<dbReference type="InterPro" id="IPR008333">
    <property type="entry name" value="Cbr1-like_FAD-bd_dom"/>
</dbReference>
<dbReference type="PROSITE" id="PS51384">
    <property type="entry name" value="FAD_FR"/>
    <property type="match status" value="1"/>
</dbReference>
<keyword evidence="3" id="KW-1185">Reference proteome</keyword>
<dbReference type="OrthoDB" id="9806195at2"/>
<dbReference type="PRINTS" id="PR00410">
    <property type="entry name" value="PHEHYDRXLASE"/>
</dbReference>
<protein>
    <recommendedName>
        <fullName evidence="1">FAD-binding FR-type domain-containing protein</fullName>
    </recommendedName>
</protein>
<dbReference type="AlphaFoldDB" id="A0A1L4D3U9"/>
<accession>A0A1L4D3U9</accession>
<dbReference type="SUPFAM" id="SSF63380">
    <property type="entry name" value="Riboflavin synthase domain-like"/>
    <property type="match status" value="1"/>
</dbReference>
<evidence type="ECO:0000313" key="2">
    <source>
        <dbReference type="EMBL" id="APJ04852.1"/>
    </source>
</evidence>
<dbReference type="InterPro" id="IPR050415">
    <property type="entry name" value="MRET"/>
</dbReference>
<dbReference type="InterPro" id="IPR039261">
    <property type="entry name" value="FNR_nucleotide-bd"/>
</dbReference>
<dbReference type="Gene3D" id="3.40.50.80">
    <property type="entry name" value="Nucleotide-binding domain of ferredoxin-NADP reductase (FNR) module"/>
    <property type="match status" value="1"/>
</dbReference>
<feature type="domain" description="FAD-binding FR-type" evidence="1">
    <location>
        <begin position="12"/>
        <end position="112"/>
    </location>
</feature>
<sequence>MNLNSNNIEHNSDFYSSKIIHIENINSNYLIFKINRPSNFNYNAGQFVSFKLSDDQGEFHYQYSIASNNKNKESLEFCIQTLGVGRGVQFWKKLKIGEIISFKNAQGNFNIVNYNNPIVFIAGGSGISPIRSFIYDLLEKNTHIHLVYGCKLASSIPFKKEFIDLSKKYSSHFKIKIVAEEEESDFVIKGDILSAIKNNAHLFEKNSDFYICGSQEMTKAVQNELINSIKINMNKIFIDNA</sequence>
<dbReference type="PANTHER" id="PTHR47354:SF5">
    <property type="entry name" value="PROTEIN RFBI"/>
    <property type="match status" value="1"/>
</dbReference>
<organism evidence="2 3">
    <name type="scientific">Silvanigrella aquatica</name>
    <dbReference type="NCBI Taxonomy" id="1915309"/>
    <lineage>
        <taxon>Bacteria</taxon>
        <taxon>Pseudomonadati</taxon>
        <taxon>Bdellovibrionota</taxon>
        <taxon>Oligoflexia</taxon>
        <taxon>Silvanigrellales</taxon>
        <taxon>Silvanigrellaceae</taxon>
        <taxon>Silvanigrella</taxon>
    </lineage>
</organism>
<reference evidence="2 3" key="1">
    <citation type="submission" date="2016-10" db="EMBL/GenBank/DDBJ databases">
        <title>Silvanigrella aquatica sp. nov., isolated from a freshwater lake located in the Black Forest, Germany, description of Silvanigrellaceae fam. nov., Silvanigrellales ord. nov., reclassification of the order Bdellovibrionales in the class Oligoflexia, reclassification of the families Bacteriovoracaceae and Halobacteriovoraceae in the new order Bacteriovoracales ord. nov., and reclassification of the family Pseudobacteriovoracaceae in the order Oligoflexiales.</title>
        <authorList>
            <person name="Hahn M.W."/>
            <person name="Schmidt J."/>
            <person name="Koll U."/>
            <person name="Rohde M."/>
            <person name="Verbag S."/>
            <person name="Pitt A."/>
            <person name="Nakai R."/>
            <person name="Naganuma T."/>
            <person name="Lang E."/>
        </authorList>
    </citation>
    <scope>NUCLEOTIDE SEQUENCE [LARGE SCALE GENOMIC DNA]</scope>
    <source>
        <strain evidence="2 3">MWH-Nonnen-W8red</strain>
    </source>
</reference>
<dbReference type="Pfam" id="PF00970">
    <property type="entry name" value="FAD_binding_6"/>
    <property type="match status" value="1"/>
</dbReference>
<dbReference type="EMBL" id="CP017834">
    <property type="protein sequence ID" value="APJ04852.1"/>
    <property type="molecule type" value="Genomic_DNA"/>
</dbReference>
<dbReference type="RefSeq" id="WP_148698611.1">
    <property type="nucleotide sequence ID" value="NZ_CP017834.1"/>
</dbReference>
<dbReference type="InterPro" id="IPR001709">
    <property type="entry name" value="Flavoprot_Pyr_Nucl_cyt_Rdtase"/>
</dbReference>
<dbReference type="PRINTS" id="PR00371">
    <property type="entry name" value="FPNCR"/>
</dbReference>
<dbReference type="CDD" id="cd00322">
    <property type="entry name" value="FNR_like"/>
    <property type="match status" value="1"/>
</dbReference>
<evidence type="ECO:0000259" key="1">
    <source>
        <dbReference type="PROSITE" id="PS51384"/>
    </source>
</evidence>
<dbReference type="InterPro" id="IPR017927">
    <property type="entry name" value="FAD-bd_FR_type"/>
</dbReference>
<dbReference type="GO" id="GO:0016491">
    <property type="term" value="F:oxidoreductase activity"/>
    <property type="evidence" value="ECO:0007669"/>
    <property type="project" value="InterPro"/>
</dbReference>
<dbReference type="STRING" id="1915309.AXG55_13485"/>
<dbReference type="PANTHER" id="PTHR47354">
    <property type="entry name" value="NADH OXIDOREDUCTASE HCR"/>
    <property type="match status" value="1"/>
</dbReference>
<dbReference type="Gene3D" id="2.40.30.10">
    <property type="entry name" value="Translation factors"/>
    <property type="match status" value="1"/>
</dbReference>